<keyword evidence="3" id="KW-1185">Reference proteome</keyword>
<proteinExistence type="predicted"/>
<reference evidence="2" key="1">
    <citation type="submission" date="2013-05" db="EMBL/GenBank/DDBJ databases">
        <authorList>
            <person name="Yim A.K.Y."/>
            <person name="Chan T.F."/>
            <person name="Ji K.M."/>
            <person name="Liu X.Y."/>
            <person name="Zhou J.W."/>
            <person name="Li R.Q."/>
            <person name="Yang K.Y."/>
            <person name="Li J."/>
            <person name="Li M."/>
            <person name="Law P.T.W."/>
            <person name="Wu Y.L."/>
            <person name="Cai Z.L."/>
            <person name="Qin H."/>
            <person name="Bao Y."/>
            <person name="Leung R.K.K."/>
            <person name="Ng P.K.S."/>
            <person name="Zou J."/>
            <person name="Zhong X.J."/>
            <person name="Ran P.X."/>
            <person name="Zhong N.S."/>
            <person name="Liu Z.G."/>
            <person name="Tsui S.K.W."/>
        </authorList>
    </citation>
    <scope>NUCLEOTIDE SEQUENCE</scope>
    <source>
        <strain evidence="2">Derf</strain>
        <tissue evidence="2">Whole organism</tissue>
    </source>
</reference>
<dbReference type="AlphaFoldDB" id="A0A922HS02"/>
<reference evidence="2" key="2">
    <citation type="journal article" date="2022" name="Res Sq">
        <title>Comparative Genomics Reveals Insights into the Divergent Evolution of Astigmatic Mites and Household Pest Adaptations.</title>
        <authorList>
            <person name="Xiong Q."/>
            <person name="Wan A.T.-Y."/>
            <person name="Liu X.-Y."/>
            <person name="Fung C.S.-H."/>
            <person name="Xiao X."/>
            <person name="Malainual N."/>
            <person name="Hou J."/>
            <person name="Wang L."/>
            <person name="Wang M."/>
            <person name="Yang K."/>
            <person name="Cui Y."/>
            <person name="Leung E."/>
            <person name="Nong W."/>
            <person name="Shin S.-K."/>
            <person name="Au S."/>
            <person name="Jeong K.Y."/>
            <person name="Chew F.T."/>
            <person name="Hui J."/>
            <person name="Leung T.F."/>
            <person name="Tungtrongchitr A."/>
            <person name="Zhong N."/>
            <person name="Liu Z."/>
            <person name="Tsui S."/>
        </authorList>
    </citation>
    <scope>NUCLEOTIDE SEQUENCE</scope>
    <source>
        <strain evidence="2">Derf</strain>
        <tissue evidence="2">Whole organism</tissue>
    </source>
</reference>
<gene>
    <name evidence="2" type="ORF">DERF_013631</name>
</gene>
<feature type="region of interest" description="Disordered" evidence="1">
    <location>
        <begin position="211"/>
        <end position="247"/>
    </location>
</feature>
<evidence type="ECO:0000313" key="3">
    <source>
        <dbReference type="Proteomes" id="UP000790347"/>
    </source>
</evidence>
<dbReference type="Proteomes" id="UP000790347">
    <property type="component" value="Unassembled WGS sequence"/>
</dbReference>
<sequence length="272" mass="31885">MSVINNKQAIIQYEKSLNSLHRLMNDRCFQAECELLKRMSPKISIRLRNSIYSRSITQLVRLIDKFSEQIKHFPIECTDQNNVHVKHSDNVVDKIEQFGFCLYKICIVSMKVFRLSKIWIELGQLVNHFLIINGLASRICIFIKAFMVYTYDIYGHFNDDNKNDKLKKLLKKMNVTPMPATKSAIDSDKREETKNDDLGVQMDRKLYQSSLTQLQSNDNKTKARNKKKNKQNFVEHDNSNKGQNSVMKIRWKKSKKLSMANKFTVTSQQIDH</sequence>
<comment type="caution">
    <text evidence="2">The sequence shown here is derived from an EMBL/GenBank/DDBJ whole genome shotgun (WGS) entry which is preliminary data.</text>
</comment>
<name>A0A922HS02_DERFA</name>
<accession>A0A922HS02</accession>
<organism evidence="2 3">
    <name type="scientific">Dermatophagoides farinae</name>
    <name type="common">American house dust mite</name>
    <dbReference type="NCBI Taxonomy" id="6954"/>
    <lineage>
        <taxon>Eukaryota</taxon>
        <taxon>Metazoa</taxon>
        <taxon>Ecdysozoa</taxon>
        <taxon>Arthropoda</taxon>
        <taxon>Chelicerata</taxon>
        <taxon>Arachnida</taxon>
        <taxon>Acari</taxon>
        <taxon>Acariformes</taxon>
        <taxon>Sarcoptiformes</taxon>
        <taxon>Astigmata</taxon>
        <taxon>Psoroptidia</taxon>
        <taxon>Analgoidea</taxon>
        <taxon>Pyroglyphidae</taxon>
        <taxon>Dermatophagoidinae</taxon>
        <taxon>Dermatophagoides</taxon>
    </lineage>
</organism>
<dbReference type="EMBL" id="ASGP02000007">
    <property type="protein sequence ID" value="KAH9497663.1"/>
    <property type="molecule type" value="Genomic_DNA"/>
</dbReference>
<protein>
    <recommendedName>
        <fullName evidence="4">Nucleolus and neural progenitor protein-like N-terminal domain-containing protein</fullName>
    </recommendedName>
</protein>
<evidence type="ECO:0000256" key="1">
    <source>
        <dbReference type="SAM" id="MobiDB-lite"/>
    </source>
</evidence>
<evidence type="ECO:0008006" key="4">
    <source>
        <dbReference type="Google" id="ProtNLM"/>
    </source>
</evidence>
<evidence type="ECO:0000313" key="2">
    <source>
        <dbReference type="EMBL" id="KAH9497663.1"/>
    </source>
</evidence>